<evidence type="ECO:0000313" key="6">
    <source>
        <dbReference type="Proteomes" id="UP001163823"/>
    </source>
</evidence>
<accession>A0AAD7L365</accession>
<name>A0AAD7L365_QUISA</name>
<protein>
    <submittedName>
        <fullName evidence="5">Rac-like GTP-binding protein</fullName>
    </submittedName>
</protein>
<dbReference type="PRINTS" id="PR00449">
    <property type="entry name" value="RASTRNSFRMNG"/>
</dbReference>
<sequence length="121" mass="13769">MRPVFYRGTDVFLLTFSLIDRHSFENIRRKWMPEIKRYEPSAPIVLVGTKQDLRNSKQYLLDHPEACTISKKEGKKLKKEIGAAAYIECSSETNKNVSAVFDAAISLVLPPAKHASRCNIM</sequence>
<dbReference type="SMART" id="SM00173">
    <property type="entry name" value="RAS"/>
    <property type="match status" value="1"/>
</dbReference>
<dbReference type="KEGG" id="qsa:O6P43_026864"/>
<dbReference type="InterPro" id="IPR003578">
    <property type="entry name" value="Small_GTPase_Rho"/>
</dbReference>
<keyword evidence="2" id="KW-0547">Nucleotide-binding</keyword>
<dbReference type="AlphaFoldDB" id="A0AAD7L365"/>
<evidence type="ECO:0000313" key="5">
    <source>
        <dbReference type="EMBL" id="KAJ7950709.1"/>
    </source>
</evidence>
<dbReference type="Proteomes" id="UP001163823">
    <property type="component" value="Chromosome 11"/>
</dbReference>
<organism evidence="5 6">
    <name type="scientific">Quillaja saponaria</name>
    <name type="common">Soap bark tree</name>
    <dbReference type="NCBI Taxonomy" id="32244"/>
    <lineage>
        <taxon>Eukaryota</taxon>
        <taxon>Viridiplantae</taxon>
        <taxon>Streptophyta</taxon>
        <taxon>Embryophyta</taxon>
        <taxon>Tracheophyta</taxon>
        <taxon>Spermatophyta</taxon>
        <taxon>Magnoliopsida</taxon>
        <taxon>eudicotyledons</taxon>
        <taxon>Gunneridae</taxon>
        <taxon>Pentapetalae</taxon>
        <taxon>rosids</taxon>
        <taxon>fabids</taxon>
        <taxon>Fabales</taxon>
        <taxon>Quillajaceae</taxon>
        <taxon>Quillaja</taxon>
    </lineage>
</organism>
<comment type="similarity">
    <text evidence="1">Belongs to the small GTPase superfamily. Rho family.</text>
</comment>
<dbReference type="PROSITE" id="PS51420">
    <property type="entry name" value="RHO"/>
    <property type="match status" value="1"/>
</dbReference>
<dbReference type="EMBL" id="JARAOO010000011">
    <property type="protein sequence ID" value="KAJ7950709.1"/>
    <property type="molecule type" value="Genomic_DNA"/>
</dbReference>
<evidence type="ECO:0000256" key="3">
    <source>
        <dbReference type="ARBA" id="ARBA00023134"/>
    </source>
</evidence>
<evidence type="ECO:0000256" key="4">
    <source>
        <dbReference type="ARBA" id="ARBA00023288"/>
    </source>
</evidence>
<dbReference type="GO" id="GO:0007264">
    <property type="term" value="P:small GTPase-mediated signal transduction"/>
    <property type="evidence" value="ECO:0007669"/>
    <property type="project" value="InterPro"/>
</dbReference>
<comment type="caution">
    <text evidence="5">The sequence shown here is derived from an EMBL/GenBank/DDBJ whole genome shotgun (WGS) entry which is preliminary data.</text>
</comment>
<dbReference type="Pfam" id="PF00071">
    <property type="entry name" value="Ras"/>
    <property type="match status" value="1"/>
</dbReference>
<keyword evidence="4" id="KW-0449">Lipoprotein</keyword>
<proteinExistence type="inferred from homology"/>
<dbReference type="Gene3D" id="3.40.50.300">
    <property type="entry name" value="P-loop containing nucleotide triphosphate hydrolases"/>
    <property type="match status" value="1"/>
</dbReference>
<dbReference type="GO" id="GO:0003924">
    <property type="term" value="F:GTPase activity"/>
    <property type="evidence" value="ECO:0007669"/>
    <property type="project" value="InterPro"/>
</dbReference>
<gene>
    <name evidence="5" type="ORF">O6P43_026864</name>
</gene>
<dbReference type="SMART" id="SM00174">
    <property type="entry name" value="RHO"/>
    <property type="match status" value="1"/>
</dbReference>
<dbReference type="PANTHER" id="PTHR24072">
    <property type="entry name" value="RHO FAMILY GTPASE"/>
    <property type="match status" value="1"/>
</dbReference>
<keyword evidence="3" id="KW-0342">GTP-binding</keyword>
<dbReference type="SUPFAM" id="SSF52540">
    <property type="entry name" value="P-loop containing nucleoside triphosphate hydrolases"/>
    <property type="match status" value="1"/>
</dbReference>
<dbReference type="InterPro" id="IPR001806">
    <property type="entry name" value="Small_GTPase"/>
</dbReference>
<dbReference type="GO" id="GO:0005525">
    <property type="term" value="F:GTP binding"/>
    <property type="evidence" value="ECO:0007669"/>
    <property type="project" value="UniProtKB-KW"/>
</dbReference>
<keyword evidence="6" id="KW-1185">Reference proteome</keyword>
<evidence type="ECO:0000256" key="2">
    <source>
        <dbReference type="ARBA" id="ARBA00022741"/>
    </source>
</evidence>
<dbReference type="SMART" id="SM00175">
    <property type="entry name" value="RAB"/>
    <property type="match status" value="1"/>
</dbReference>
<dbReference type="PROSITE" id="PS51421">
    <property type="entry name" value="RAS"/>
    <property type="match status" value="1"/>
</dbReference>
<dbReference type="InterPro" id="IPR027417">
    <property type="entry name" value="P-loop_NTPase"/>
</dbReference>
<dbReference type="PROSITE" id="PS51419">
    <property type="entry name" value="RAB"/>
    <property type="match status" value="1"/>
</dbReference>
<evidence type="ECO:0000256" key="1">
    <source>
        <dbReference type="ARBA" id="ARBA00010142"/>
    </source>
</evidence>
<reference evidence="5" key="1">
    <citation type="journal article" date="2023" name="Science">
        <title>Elucidation of the pathway for biosynthesis of saponin adjuvants from the soapbark tree.</title>
        <authorList>
            <person name="Reed J."/>
            <person name="Orme A."/>
            <person name="El-Demerdash A."/>
            <person name="Owen C."/>
            <person name="Martin L.B.B."/>
            <person name="Misra R.C."/>
            <person name="Kikuchi S."/>
            <person name="Rejzek M."/>
            <person name="Martin A.C."/>
            <person name="Harkess A."/>
            <person name="Leebens-Mack J."/>
            <person name="Louveau T."/>
            <person name="Stephenson M.J."/>
            <person name="Osbourn A."/>
        </authorList>
    </citation>
    <scope>NUCLEOTIDE SEQUENCE</scope>
    <source>
        <strain evidence="5">S10</strain>
    </source>
</reference>